<keyword evidence="3" id="KW-1185">Reference proteome</keyword>
<dbReference type="AlphaFoldDB" id="A0AAD3HU02"/>
<sequence>MRHANSLAVPAADANGEAPTARQQLAELVGRRSKPLDDARFDTMGGDGYLIGIGAAVHKDDSRVKQVETAVGSMVKWYATTLPDVGSWSAGAARGYGINADLLGGVLNAEPTGAPKARHFSRAEAPDEEMYHGSEYNRQRRRVTCWAAYKAEVTEGTGAAERTVARTYVAHLKYFVHLPGHETAKELRFAVADVYSAKEFSGGLVVVDMDAAATAGRGSTWEMWRDFGIPLSELK</sequence>
<dbReference type="EMBL" id="BMAR01000075">
    <property type="protein sequence ID" value="GFR52911.1"/>
    <property type="molecule type" value="Genomic_DNA"/>
</dbReference>
<comment type="caution">
    <text evidence="2">The sequence shown here is derived from an EMBL/GenBank/DDBJ whole genome shotgun (WGS) entry which is preliminary data.</text>
</comment>
<reference evidence="2 3" key="1">
    <citation type="journal article" date="2021" name="Sci. Rep.">
        <title>Genome sequencing of the multicellular alga Astrephomene provides insights into convergent evolution of germ-soma differentiation.</title>
        <authorList>
            <person name="Yamashita S."/>
            <person name="Yamamoto K."/>
            <person name="Matsuzaki R."/>
            <person name="Suzuki S."/>
            <person name="Yamaguchi H."/>
            <person name="Hirooka S."/>
            <person name="Minakuchi Y."/>
            <person name="Miyagishima S."/>
            <person name="Kawachi M."/>
            <person name="Toyoda A."/>
            <person name="Nozaki H."/>
        </authorList>
    </citation>
    <scope>NUCLEOTIDE SEQUENCE [LARGE SCALE GENOMIC DNA]</scope>
    <source>
        <strain evidence="2 3">NIES-4017</strain>
    </source>
</reference>
<gene>
    <name evidence="2" type="ORF">Agub_g15557</name>
</gene>
<proteinExistence type="predicted"/>
<evidence type="ECO:0000313" key="3">
    <source>
        <dbReference type="Proteomes" id="UP001054857"/>
    </source>
</evidence>
<dbReference type="Proteomes" id="UP001054857">
    <property type="component" value="Unassembled WGS sequence"/>
</dbReference>
<organism evidence="2 3">
    <name type="scientific">Astrephomene gubernaculifera</name>
    <dbReference type="NCBI Taxonomy" id="47775"/>
    <lineage>
        <taxon>Eukaryota</taxon>
        <taxon>Viridiplantae</taxon>
        <taxon>Chlorophyta</taxon>
        <taxon>core chlorophytes</taxon>
        <taxon>Chlorophyceae</taxon>
        <taxon>CS clade</taxon>
        <taxon>Chlamydomonadales</taxon>
        <taxon>Astrephomenaceae</taxon>
        <taxon>Astrephomene</taxon>
    </lineage>
</organism>
<feature type="non-terminal residue" evidence="2">
    <location>
        <position position="235"/>
    </location>
</feature>
<evidence type="ECO:0000256" key="1">
    <source>
        <dbReference type="SAM" id="MobiDB-lite"/>
    </source>
</evidence>
<name>A0AAD3HU02_9CHLO</name>
<accession>A0AAD3HU02</accession>
<evidence type="ECO:0000313" key="2">
    <source>
        <dbReference type="EMBL" id="GFR52911.1"/>
    </source>
</evidence>
<feature type="region of interest" description="Disordered" evidence="1">
    <location>
        <begin position="1"/>
        <end position="20"/>
    </location>
</feature>
<protein>
    <submittedName>
        <fullName evidence="2">Uncharacterized protein</fullName>
    </submittedName>
</protein>